<evidence type="ECO:0000313" key="1">
    <source>
        <dbReference type="EMBL" id="CAG7651092.1"/>
    </source>
</evidence>
<dbReference type="Proteomes" id="UP000730618">
    <property type="component" value="Unassembled WGS sequence"/>
</dbReference>
<proteinExistence type="predicted"/>
<name>A0ABM8VNF6_9BACL</name>
<dbReference type="EMBL" id="CAJVCE010000015">
    <property type="protein sequence ID" value="CAG7651092.1"/>
    <property type="molecule type" value="Genomic_DNA"/>
</dbReference>
<evidence type="ECO:0000313" key="2">
    <source>
        <dbReference type="Proteomes" id="UP000730618"/>
    </source>
</evidence>
<organism evidence="1 2">
    <name type="scientific">Paenibacillus allorhizosphaerae</name>
    <dbReference type="NCBI Taxonomy" id="2849866"/>
    <lineage>
        <taxon>Bacteria</taxon>
        <taxon>Bacillati</taxon>
        <taxon>Bacillota</taxon>
        <taxon>Bacilli</taxon>
        <taxon>Bacillales</taxon>
        <taxon>Paenibacillaceae</taxon>
        <taxon>Paenibacillus</taxon>
    </lineage>
</organism>
<comment type="caution">
    <text evidence="1">The sequence shown here is derived from an EMBL/GenBank/DDBJ whole genome shotgun (WGS) entry which is preliminary data.</text>
</comment>
<evidence type="ECO:0008006" key="3">
    <source>
        <dbReference type="Google" id="ProtNLM"/>
    </source>
</evidence>
<protein>
    <recommendedName>
        <fullName evidence="3">DUF2197 domain-containing protein</fullName>
    </recommendedName>
</protein>
<keyword evidence="2" id="KW-1185">Reference proteome</keyword>
<reference evidence="1 2" key="1">
    <citation type="submission" date="2021-06" db="EMBL/GenBank/DDBJ databases">
        <authorList>
            <person name="Criscuolo A."/>
        </authorList>
    </citation>
    <scope>NUCLEOTIDE SEQUENCE [LARGE SCALE GENOMIC DNA]</scope>
    <source>
        <strain evidence="2">CIP 111802</strain>
    </source>
</reference>
<accession>A0ABM8VNF6</accession>
<gene>
    <name evidence="1" type="ORF">PAECIP111802_04884</name>
</gene>
<sequence length="68" mass="7880">MQDQSNGGFRLHSTCYVCKKAFYVLEGTQAYGHVKRNMKGMHCCEDCKFMIELEARLQFGRRLLTGKD</sequence>